<evidence type="ECO:0000256" key="4">
    <source>
        <dbReference type="ARBA" id="ARBA00022529"/>
    </source>
</evidence>
<dbReference type="FunFam" id="3.10.450.10:FF:000003">
    <property type="entry name" value="Cathelicidin antimicrobial peptide"/>
    <property type="match status" value="1"/>
</dbReference>
<dbReference type="InterPro" id="IPR046350">
    <property type="entry name" value="Cystatin_sf"/>
</dbReference>
<dbReference type="Ensembl" id="ENSCCNT00000025757.1">
    <property type="protein sequence ID" value="ENSCCNP00000019906.1"/>
    <property type="gene ID" value="ENSCCNG00000019946.1"/>
</dbReference>
<dbReference type="RefSeq" id="XP_020018176.1">
    <property type="nucleotide sequence ID" value="XM_020162587.1"/>
</dbReference>
<evidence type="ECO:0000256" key="3">
    <source>
        <dbReference type="ARBA" id="ARBA00022525"/>
    </source>
</evidence>
<protein>
    <submittedName>
        <fullName evidence="13">15 kDa protein A-like</fullName>
    </submittedName>
    <submittedName>
        <fullName evidence="10">Neutrophilic granule protein</fullName>
    </submittedName>
</protein>
<evidence type="ECO:0000256" key="5">
    <source>
        <dbReference type="ARBA" id="ARBA00022729"/>
    </source>
</evidence>
<dbReference type="InterPro" id="IPR001894">
    <property type="entry name" value="Cathelicidin-like"/>
</dbReference>
<dbReference type="PROSITE" id="PS00947">
    <property type="entry name" value="CATHELICIDINS_2"/>
    <property type="match status" value="1"/>
</dbReference>
<evidence type="ECO:0000313" key="13">
    <source>
        <dbReference type="RefSeq" id="XP_020018176.1"/>
    </source>
</evidence>
<feature type="compositionally biased region" description="Basic and acidic residues" evidence="8">
    <location>
        <begin position="119"/>
        <end position="144"/>
    </location>
</feature>
<keyword evidence="4" id="KW-0929">Antimicrobial</keyword>
<evidence type="ECO:0000313" key="12">
    <source>
        <dbReference type="Proteomes" id="UP001732720"/>
    </source>
</evidence>
<dbReference type="PROSITE" id="PS51257">
    <property type="entry name" value="PROKAR_LIPOPROTEIN"/>
    <property type="match status" value="1"/>
</dbReference>
<keyword evidence="12" id="KW-1185">Reference proteome</keyword>
<comment type="subcellular location">
    <subcellularLocation>
        <location evidence="1">Secreted</location>
    </subcellularLocation>
</comment>
<feature type="chain" id="PRO_5044570818" evidence="9">
    <location>
        <begin position="22"/>
        <end position="170"/>
    </location>
</feature>
<dbReference type="AlphaFoldDB" id="A0A250YAY5"/>
<evidence type="ECO:0000256" key="6">
    <source>
        <dbReference type="ARBA" id="ARBA00023022"/>
    </source>
</evidence>
<dbReference type="GO" id="GO:0005615">
    <property type="term" value="C:extracellular space"/>
    <property type="evidence" value="ECO:0007669"/>
    <property type="project" value="TreeGrafter"/>
</dbReference>
<dbReference type="Pfam" id="PF00666">
    <property type="entry name" value="Cathelicidins"/>
    <property type="match status" value="1"/>
</dbReference>
<dbReference type="EMBL" id="GFFW01004028">
    <property type="protein sequence ID" value="JAV40760.1"/>
    <property type="molecule type" value="Transcribed_RNA"/>
</dbReference>
<accession>A0A250YAY5</accession>
<evidence type="ECO:0000313" key="10">
    <source>
        <dbReference type="EMBL" id="JAV40760.1"/>
    </source>
</evidence>
<reference evidence="13" key="3">
    <citation type="submission" date="2025-04" db="UniProtKB">
        <authorList>
            <consortium name="RefSeq"/>
        </authorList>
    </citation>
    <scope>IDENTIFICATION</scope>
    <source>
        <tissue evidence="13">Leukocyte</tissue>
    </source>
</reference>
<reference evidence="10" key="1">
    <citation type="journal article" date="2017" name="G3 (Bethesda)">
        <title>De Novo Genome and Transcriptome Assembly of the Canadian Beaver (Castor canadensis).</title>
        <authorList>
            <person name="Lok S."/>
            <person name="Paton T.A."/>
            <person name="Wang Z."/>
            <person name="Kaur G."/>
            <person name="Walker S."/>
            <person name="Yuen R.K."/>
            <person name="Sung W.W."/>
            <person name="Whitney J."/>
            <person name="Buchanan J.A."/>
            <person name="Trost B."/>
            <person name="Singh N."/>
            <person name="Apresto B."/>
            <person name="Chen N."/>
            <person name="Coole M."/>
            <person name="Dawson T.J."/>
            <person name="Ho K.Y."/>
            <person name="Hu Z."/>
            <person name="Pullenayegum S."/>
            <person name="Samler K."/>
            <person name="Shipstone A."/>
            <person name="Tsoi F."/>
            <person name="Wang T."/>
            <person name="Pereira S.L."/>
            <person name="Rostami P."/>
            <person name="Ryan C.A."/>
            <person name="Tong A.H."/>
            <person name="Ng K."/>
            <person name="Sundaravadanam Y."/>
            <person name="Simpson J.T."/>
            <person name="Lim B.K."/>
            <person name="Engstrom M.D."/>
            <person name="Dutton C.J."/>
            <person name="Kerr K.C."/>
            <person name="Franke M."/>
            <person name="Rapley W."/>
            <person name="Wintle R.F."/>
            <person name="Scherer S.W."/>
        </authorList>
    </citation>
    <scope>NUCLEOTIDE SEQUENCE</scope>
    <source>
        <strain evidence="10">Ward</strain>
        <tissue evidence="10">Leukocyte</tissue>
    </source>
</reference>
<proteinExistence type="inferred from homology"/>
<evidence type="ECO:0000256" key="8">
    <source>
        <dbReference type="SAM" id="MobiDB-lite"/>
    </source>
</evidence>
<dbReference type="PANTHER" id="PTHR10206">
    <property type="entry name" value="CATHELICIDIN"/>
    <property type="match status" value="1"/>
</dbReference>
<dbReference type="OrthoDB" id="9835709at2759"/>
<comment type="similarity">
    <text evidence="2">Belongs to the cathelicidin family.</text>
</comment>
<keyword evidence="6" id="KW-0044">Antibiotic</keyword>
<evidence type="ECO:0000313" key="11">
    <source>
        <dbReference type="Ensembl" id="ENSCCNP00000019906.1"/>
    </source>
</evidence>
<evidence type="ECO:0000256" key="2">
    <source>
        <dbReference type="ARBA" id="ARBA00005320"/>
    </source>
</evidence>
<dbReference type="InterPro" id="IPR018216">
    <property type="entry name" value="Cathelicidin_CS"/>
</dbReference>
<sequence>MARTWKALILVVGLAVVSCLARRHPSYDDIVAKALKFYNEVQQGRPLFRLLESTPPPRNSTSRIPLNFRIKETVCVSAPERQPRECAFREDGEERTCIGELSRRRLWHFLTFTCDRDCQRDGRDSQVPRVRRSAEFPEAEKVEDPQVPPAARDLYEKAKYDIINNILSNF</sequence>
<keyword evidence="3" id="KW-0964">Secreted</keyword>
<dbReference type="GeneID" id="109685651"/>
<name>A0A250YAY5_CASCN</name>
<evidence type="ECO:0000256" key="7">
    <source>
        <dbReference type="ARBA" id="ARBA00023157"/>
    </source>
</evidence>
<feature type="signal peptide" evidence="9">
    <location>
        <begin position="1"/>
        <end position="21"/>
    </location>
</feature>
<reference evidence="11" key="2">
    <citation type="submission" date="2023-09" db="UniProtKB">
        <authorList>
            <consortium name="Ensembl"/>
        </authorList>
    </citation>
    <scope>IDENTIFICATION</scope>
</reference>
<evidence type="ECO:0000256" key="9">
    <source>
        <dbReference type="SAM" id="SignalP"/>
    </source>
</evidence>
<dbReference type="KEGG" id="ccan:109685651"/>
<dbReference type="GO" id="GO:0042742">
    <property type="term" value="P:defense response to bacterium"/>
    <property type="evidence" value="ECO:0007669"/>
    <property type="project" value="UniProtKB-KW"/>
</dbReference>
<dbReference type="SUPFAM" id="SSF54403">
    <property type="entry name" value="Cystatin/monellin"/>
    <property type="match status" value="1"/>
</dbReference>
<dbReference type="Gene3D" id="3.10.450.10">
    <property type="match status" value="1"/>
</dbReference>
<keyword evidence="5 9" id="KW-0732">Signal</keyword>
<dbReference type="GO" id="GO:0004869">
    <property type="term" value="F:cysteine-type endopeptidase inhibitor activity"/>
    <property type="evidence" value="ECO:0007669"/>
    <property type="project" value="TreeGrafter"/>
</dbReference>
<dbReference type="Proteomes" id="UP001732720">
    <property type="component" value="Chromosome 17"/>
</dbReference>
<feature type="region of interest" description="Disordered" evidence="8">
    <location>
        <begin position="119"/>
        <end position="146"/>
    </location>
</feature>
<dbReference type="PANTHER" id="PTHR10206:SF4">
    <property type="entry name" value="NEUTROPHILIC GRANULE PROTEIN"/>
    <property type="match status" value="1"/>
</dbReference>
<keyword evidence="7" id="KW-1015">Disulfide bond</keyword>
<gene>
    <name evidence="10" type="primary">NGP</name>
    <name evidence="11 13" type="synonym">LOC109685651</name>
</gene>
<evidence type="ECO:0000256" key="1">
    <source>
        <dbReference type="ARBA" id="ARBA00004613"/>
    </source>
</evidence>
<organism evidence="10">
    <name type="scientific">Castor canadensis</name>
    <name type="common">American beaver</name>
    <dbReference type="NCBI Taxonomy" id="51338"/>
    <lineage>
        <taxon>Eukaryota</taxon>
        <taxon>Metazoa</taxon>
        <taxon>Chordata</taxon>
        <taxon>Craniata</taxon>
        <taxon>Vertebrata</taxon>
        <taxon>Euteleostomi</taxon>
        <taxon>Mammalia</taxon>
        <taxon>Eutheria</taxon>
        <taxon>Euarchontoglires</taxon>
        <taxon>Glires</taxon>
        <taxon>Rodentia</taxon>
        <taxon>Castorimorpha</taxon>
        <taxon>Castoridae</taxon>
        <taxon>Castor</taxon>
    </lineage>
</organism>